<dbReference type="AlphaFoldDB" id="A0A7X1WRI0"/>
<comment type="caution">
    <text evidence="2">The sequence shown here is derived from an EMBL/GenBank/DDBJ whole genome shotgun (WGS) entry which is preliminary data.</text>
</comment>
<protein>
    <submittedName>
        <fullName evidence="2">Uncharacterized protein</fullName>
    </submittedName>
</protein>
<organism evidence="2 3">
    <name type="scientific">Pseudomonas helleri</name>
    <dbReference type="NCBI Taxonomy" id="1608996"/>
    <lineage>
        <taxon>Bacteria</taxon>
        <taxon>Pseudomonadati</taxon>
        <taxon>Pseudomonadota</taxon>
        <taxon>Gammaproteobacteria</taxon>
        <taxon>Pseudomonadales</taxon>
        <taxon>Pseudomonadaceae</taxon>
        <taxon>Pseudomonas</taxon>
    </lineage>
</organism>
<feature type="transmembrane region" description="Helical" evidence="1">
    <location>
        <begin position="12"/>
        <end position="30"/>
    </location>
</feature>
<proteinExistence type="predicted"/>
<feature type="transmembrane region" description="Helical" evidence="1">
    <location>
        <begin position="58"/>
        <end position="77"/>
    </location>
</feature>
<evidence type="ECO:0000313" key="3">
    <source>
        <dbReference type="Proteomes" id="UP000447574"/>
    </source>
</evidence>
<sequence>MTLPQLMSKARKMFGVLGFWGVWYVFMIGYPTELNKLLGISSLLSGGDELNGPHDMTMLIRMVLALAVGIAADVLVLKVLGKLFPISVLGTASPSRSAPIKQLK</sequence>
<keyword evidence="1" id="KW-0812">Transmembrane</keyword>
<keyword evidence="1" id="KW-0472">Membrane</keyword>
<gene>
    <name evidence="2" type="ORF">GHO37_03185</name>
</gene>
<reference evidence="2 3" key="1">
    <citation type="submission" date="2019-10" db="EMBL/GenBank/DDBJ databases">
        <title>Evaluation of single-gene subtyping targets for Pseudomonas.</title>
        <authorList>
            <person name="Reichler S.J."/>
            <person name="Orsi R.H."/>
            <person name="Wiedmann M."/>
            <person name="Martin N.H."/>
            <person name="Murphy S.I."/>
        </authorList>
    </citation>
    <scope>NUCLEOTIDE SEQUENCE [LARGE SCALE GENOMIC DNA]</scope>
    <source>
        <strain evidence="2 3">FSL R10-2932</strain>
    </source>
</reference>
<accession>A0A7X1WRI0</accession>
<keyword evidence="1" id="KW-1133">Transmembrane helix</keyword>
<dbReference type="Proteomes" id="UP000447574">
    <property type="component" value="Unassembled WGS sequence"/>
</dbReference>
<name>A0A7X1WRI0_9PSED</name>
<evidence type="ECO:0000313" key="2">
    <source>
        <dbReference type="EMBL" id="MQT73309.1"/>
    </source>
</evidence>
<evidence type="ECO:0000256" key="1">
    <source>
        <dbReference type="SAM" id="Phobius"/>
    </source>
</evidence>
<dbReference type="RefSeq" id="WP_153437735.1">
    <property type="nucleotide sequence ID" value="NZ_WIWF01000007.1"/>
</dbReference>
<dbReference type="EMBL" id="WIWF01000007">
    <property type="protein sequence ID" value="MQT73309.1"/>
    <property type="molecule type" value="Genomic_DNA"/>
</dbReference>